<keyword evidence="2" id="KW-1185">Reference proteome</keyword>
<dbReference type="KEGG" id="mshj:MSHI_06290"/>
<dbReference type="EMBL" id="AP022575">
    <property type="protein sequence ID" value="BBX72723.1"/>
    <property type="molecule type" value="Genomic_DNA"/>
</dbReference>
<dbReference type="GO" id="GO:0005829">
    <property type="term" value="C:cytosol"/>
    <property type="evidence" value="ECO:0007669"/>
    <property type="project" value="TreeGrafter"/>
</dbReference>
<dbReference type="PANTHER" id="PTHR30543:SF21">
    <property type="entry name" value="NAD(P)H-DEPENDENT FMN REDUCTASE LOT6"/>
    <property type="match status" value="1"/>
</dbReference>
<dbReference type="GO" id="GO:0010181">
    <property type="term" value="F:FMN binding"/>
    <property type="evidence" value="ECO:0007669"/>
    <property type="project" value="TreeGrafter"/>
</dbReference>
<gene>
    <name evidence="1" type="ORF">MSHI_06290</name>
</gene>
<dbReference type="InterPro" id="IPR050712">
    <property type="entry name" value="NAD(P)H-dep_reductase"/>
</dbReference>
<dbReference type="AlphaFoldDB" id="A0A7I7MMJ7"/>
<dbReference type="OrthoDB" id="9812295at2"/>
<dbReference type="Gene3D" id="3.40.50.360">
    <property type="match status" value="1"/>
</dbReference>
<protein>
    <submittedName>
        <fullName evidence="1">NAD(P)H-dependent oxidoreductase</fullName>
    </submittedName>
</protein>
<dbReference type="GO" id="GO:0016491">
    <property type="term" value="F:oxidoreductase activity"/>
    <property type="evidence" value="ECO:0007669"/>
    <property type="project" value="InterPro"/>
</dbReference>
<reference evidence="1 2" key="1">
    <citation type="journal article" date="2019" name="Emerg. Microbes Infect.">
        <title>Comprehensive subspecies identification of 175 nontuberculous mycobacteria species based on 7547 genomic profiles.</title>
        <authorList>
            <person name="Matsumoto Y."/>
            <person name="Kinjo T."/>
            <person name="Motooka D."/>
            <person name="Nabeya D."/>
            <person name="Jung N."/>
            <person name="Uechi K."/>
            <person name="Horii T."/>
            <person name="Iida T."/>
            <person name="Fujita J."/>
            <person name="Nakamura S."/>
        </authorList>
    </citation>
    <scope>NUCLEOTIDE SEQUENCE [LARGE SCALE GENOMIC DNA]</scope>
    <source>
        <strain evidence="1 2">JCM 14233</strain>
    </source>
</reference>
<dbReference type="Pfam" id="PF03358">
    <property type="entry name" value="FMN_red"/>
    <property type="match status" value="1"/>
</dbReference>
<dbReference type="PANTHER" id="PTHR30543">
    <property type="entry name" value="CHROMATE REDUCTASE"/>
    <property type="match status" value="1"/>
</dbReference>
<evidence type="ECO:0000313" key="1">
    <source>
        <dbReference type="EMBL" id="BBX72723.1"/>
    </source>
</evidence>
<name>A0A7I7MMJ7_9MYCO</name>
<dbReference type="Proteomes" id="UP000467236">
    <property type="component" value="Chromosome"/>
</dbReference>
<proteinExistence type="predicted"/>
<evidence type="ECO:0000313" key="2">
    <source>
        <dbReference type="Proteomes" id="UP000467236"/>
    </source>
</evidence>
<sequence>METKDRREQDVPATRPEGKPDIKVLALVGSLRAASVNRQIAELAVDVAPDGVAVTVFEGLGDLPFYNEDIDTPAAVPAAVTRLRAAAADAHAALVVTPEYNGTIPAVLKNAIDWLSRPFGNGALKDKPLAVIGGAMGRFGGVWAHDETRKSFGIAGTRVVDGIKLSVPLQTLEGRPPADDAELSANVRDVVGKLAAEVN</sequence>
<organism evidence="1 2">
    <name type="scientific">Mycobacterium shinjukuense</name>
    <dbReference type="NCBI Taxonomy" id="398694"/>
    <lineage>
        <taxon>Bacteria</taxon>
        <taxon>Bacillati</taxon>
        <taxon>Actinomycetota</taxon>
        <taxon>Actinomycetes</taxon>
        <taxon>Mycobacteriales</taxon>
        <taxon>Mycobacteriaceae</taxon>
        <taxon>Mycobacterium</taxon>
    </lineage>
</organism>
<dbReference type="SUPFAM" id="SSF52218">
    <property type="entry name" value="Flavoproteins"/>
    <property type="match status" value="1"/>
</dbReference>
<dbReference type="InterPro" id="IPR029039">
    <property type="entry name" value="Flavoprotein-like_sf"/>
</dbReference>
<accession>A0A7I7MMJ7</accession>
<dbReference type="InterPro" id="IPR005025">
    <property type="entry name" value="FMN_Rdtase-like_dom"/>
</dbReference>